<dbReference type="Gene3D" id="3.40.50.720">
    <property type="entry name" value="NAD(P)-binding Rossmann-like Domain"/>
    <property type="match status" value="1"/>
</dbReference>
<evidence type="ECO:0000313" key="3">
    <source>
        <dbReference type="EMBL" id="HGG00868.1"/>
    </source>
</evidence>
<dbReference type="InterPro" id="IPR002347">
    <property type="entry name" value="SDR_fam"/>
</dbReference>
<dbReference type="PRINTS" id="PR00081">
    <property type="entry name" value="GDHRDH"/>
</dbReference>
<dbReference type="InterPro" id="IPR036291">
    <property type="entry name" value="NAD(P)-bd_dom_sf"/>
</dbReference>
<comment type="similarity">
    <text evidence="1">Belongs to the short-chain dehydrogenases/reductases (SDR) family.</text>
</comment>
<dbReference type="GO" id="GO:0016491">
    <property type="term" value="F:oxidoreductase activity"/>
    <property type="evidence" value="ECO:0007669"/>
    <property type="project" value="UniProtKB-KW"/>
</dbReference>
<dbReference type="Pfam" id="PF00106">
    <property type="entry name" value="adh_short"/>
    <property type="match status" value="1"/>
</dbReference>
<dbReference type="AlphaFoldDB" id="A0A7C3ZW22"/>
<accession>A0A7C3ZW22</accession>
<evidence type="ECO:0000256" key="2">
    <source>
        <dbReference type="ARBA" id="ARBA00023002"/>
    </source>
</evidence>
<proteinExistence type="inferred from homology"/>
<dbReference type="PANTHER" id="PTHR43976:SF16">
    <property type="entry name" value="SHORT-CHAIN DEHYDROGENASE_REDUCTASE FAMILY PROTEIN"/>
    <property type="match status" value="1"/>
</dbReference>
<dbReference type="InterPro" id="IPR051911">
    <property type="entry name" value="SDR_oxidoreductase"/>
</dbReference>
<dbReference type="EMBL" id="DSPX01000095">
    <property type="protein sequence ID" value="HGG00868.1"/>
    <property type="molecule type" value="Genomic_DNA"/>
</dbReference>
<name>A0A7C3ZW22_9CYAN</name>
<protein>
    <submittedName>
        <fullName evidence="3">SDR family NAD(P)-dependent oxidoreductase</fullName>
    </submittedName>
</protein>
<dbReference type="SUPFAM" id="SSF51735">
    <property type="entry name" value="NAD(P)-binding Rossmann-fold domains"/>
    <property type="match status" value="1"/>
</dbReference>
<sequence>MIKSVVITGVSSGFGRGMVDEFLQRGWQVIATMRNVDSKRELFAAPLAQYGEEKLTLLNLDLTDSEQVKSVIDTVLNYGSLHCLIHNAAFRIFGALENLSEAQIRHQFEVNFFGAVSLTQAFLPLLRQSQGSIIFISSTFGFCPYPLTSAHCASKHALEGFAESLYYELQPHGVDVAIIEPGASQTNSMQNRAWGAGDSPTYQLQTANYQKLQQRITGNAANNTPIVARLAADIAAGKRHPFRSRVGTDAQITYLFQKFLPQRLRIPLANFIYKSLFCQEVK</sequence>
<gene>
    <name evidence="3" type="ORF">ENR15_09515</name>
</gene>
<reference evidence="3" key="1">
    <citation type="journal article" date="2020" name="mSystems">
        <title>Genome- and Community-Level Interaction Insights into Carbon Utilization and Element Cycling Functions of Hydrothermarchaeota in Hydrothermal Sediment.</title>
        <authorList>
            <person name="Zhou Z."/>
            <person name="Liu Y."/>
            <person name="Xu W."/>
            <person name="Pan J."/>
            <person name="Luo Z.H."/>
            <person name="Li M."/>
        </authorList>
    </citation>
    <scope>NUCLEOTIDE SEQUENCE [LARGE SCALE GENOMIC DNA]</scope>
    <source>
        <strain evidence="3">SpSt-374</strain>
    </source>
</reference>
<dbReference type="PANTHER" id="PTHR43976">
    <property type="entry name" value="SHORT CHAIN DEHYDROGENASE"/>
    <property type="match status" value="1"/>
</dbReference>
<evidence type="ECO:0000256" key="1">
    <source>
        <dbReference type="ARBA" id="ARBA00006484"/>
    </source>
</evidence>
<comment type="caution">
    <text evidence="3">The sequence shown here is derived from an EMBL/GenBank/DDBJ whole genome shotgun (WGS) entry which is preliminary data.</text>
</comment>
<organism evidence="3">
    <name type="scientific">Planktothricoides sp. SpSt-374</name>
    <dbReference type="NCBI Taxonomy" id="2282167"/>
    <lineage>
        <taxon>Bacteria</taxon>
        <taxon>Bacillati</taxon>
        <taxon>Cyanobacteriota</taxon>
        <taxon>Cyanophyceae</taxon>
        <taxon>Oscillatoriophycideae</taxon>
        <taxon>Oscillatoriales</taxon>
        <taxon>Oscillatoriaceae</taxon>
        <taxon>Planktothricoides</taxon>
    </lineage>
</organism>
<keyword evidence="2" id="KW-0560">Oxidoreductase</keyword>